<evidence type="ECO:0000259" key="1">
    <source>
        <dbReference type="Pfam" id="PF12867"/>
    </source>
</evidence>
<reference evidence="2 3" key="1">
    <citation type="journal article" date="2018" name="ACS Chem. Biol.">
        <title>Ketoreductase domain dysfunction expands chemodiversity: malyngamide biosynthesis in the cyanobacterium Okeania hirsuta.</title>
        <authorList>
            <person name="Moss N.A."/>
            <person name="Leao T."/>
            <person name="Rankin M."/>
            <person name="McCullough T.M."/>
            <person name="Qu P."/>
            <person name="Korobeynikov A."/>
            <person name="Smith J.L."/>
            <person name="Gerwick L."/>
            <person name="Gerwick W.H."/>
        </authorList>
    </citation>
    <scope>NUCLEOTIDE SEQUENCE [LARGE SCALE GENOMIC DNA]</scope>
    <source>
        <strain evidence="2 3">PAB10Feb10-1</strain>
    </source>
</reference>
<dbReference type="RefSeq" id="WP_124155837.1">
    <property type="nucleotide sequence ID" value="NZ_RCBY01000513.1"/>
</dbReference>
<gene>
    <name evidence="2" type="ORF">D5R40_33465</name>
</gene>
<dbReference type="Proteomes" id="UP000269154">
    <property type="component" value="Unassembled WGS sequence"/>
</dbReference>
<proteinExistence type="predicted"/>
<feature type="domain" description="DinB-like" evidence="1">
    <location>
        <begin position="2"/>
        <end position="106"/>
    </location>
</feature>
<organism evidence="2 3">
    <name type="scientific">Okeania hirsuta</name>
    <dbReference type="NCBI Taxonomy" id="1458930"/>
    <lineage>
        <taxon>Bacteria</taxon>
        <taxon>Bacillati</taxon>
        <taxon>Cyanobacteriota</taxon>
        <taxon>Cyanophyceae</taxon>
        <taxon>Oscillatoriophycideae</taxon>
        <taxon>Oscillatoriales</taxon>
        <taxon>Microcoleaceae</taxon>
        <taxon>Okeania</taxon>
    </lineage>
</organism>
<dbReference type="OrthoDB" id="1431064at2"/>
<protein>
    <submittedName>
        <fullName evidence="2">DinB family protein</fullName>
    </submittedName>
</protein>
<accession>A0A3N6P4P7</accession>
<dbReference type="SUPFAM" id="SSF109854">
    <property type="entry name" value="DinB/YfiT-like putative metalloenzymes"/>
    <property type="match status" value="1"/>
</dbReference>
<dbReference type="InterPro" id="IPR024775">
    <property type="entry name" value="DinB-like"/>
</dbReference>
<evidence type="ECO:0000313" key="3">
    <source>
        <dbReference type="Proteomes" id="UP000269154"/>
    </source>
</evidence>
<name>A0A3N6P4P7_9CYAN</name>
<dbReference type="Gene3D" id="1.20.120.450">
    <property type="entry name" value="dinb family like domain"/>
    <property type="match status" value="1"/>
</dbReference>
<keyword evidence="3" id="KW-1185">Reference proteome</keyword>
<sequence length="136" mass="16851">MSIRLHLAHLGRYHEVFLLRLRQIMKDEMPMFERYKSEWDAGFADWMPMSVSEIWNKMKVIRRQIKNHLDDLSEIELSRKGNHPRLGAMDVIAWFEFFTLHESHHIYSIFRMVKMRIWEKYKKLNDPFLWMKHFRV</sequence>
<dbReference type="AlphaFoldDB" id="A0A3N6P4P7"/>
<dbReference type="InterPro" id="IPR034660">
    <property type="entry name" value="DinB/YfiT-like"/>
</dbReference>
<dbReference type="EMBL" id="RCBY01000513">
    <property type="protein sequence ID" value="RQH17268.1"/>
    <property type="molecule type" value="Genomic_DNA"/>
</dbReference>
<dbReference type="Pfam" id="PF12867">
    <property type="entry name" value="DinB_2"/>
    <property type="match status" value="1"/>
</dbReference>
<comment type="caution">
    <text evidence="2">The sequence shown here is derived from an EMBL/GenBank/DDBJ whole genome shotgun (WGS) entry which is preliminary data.</text>
</comment>
<evidence type="ECO:0000313" key="2">
    <source>
        <dbReference type="EMBL" id="RQH17268.1"/>
    </source>
</evidence>